<comment type="caution">
    <text evidence="2">The sequence shown here is derived from an EMBL/GenBank/DDBJ whole genome shotgun (WGS) entry which is preliminary data.</text>
</comment>
<name>A0A820NJW0_9BILA</name>
<protein>
    <recommendedName>
        <fullName evidence="1">Amine oxidase domain-containing protein</fullName>
    </recommendedName>
</protein>
<keyword evidence="3" id="KW-1185">Reference proteome</keyword>
<dbReference type="Gene3D" id="3.90.660.10">
    <property type="match status" value="1"/>
</dbReference>
<accession>A0A820NJW0</accession>
<dbReference type="InterPro" id="IPR036188">
    <property type="entry name" value="FAD/NAD-bd_sf"/>
</dbReference>
<dbReference type="Pfam" id="PF01593">
    <property type="entry name" value="Amino_oxidase"/>
    <property type="match status" value="1"/>
</dbReference>
<organism evidence="2 3">
    <name type="scientific">Rotaria magnacalcarata</name>
    <dbReference type="NCBI Taxonomy" id="392030"/>
    <lineage>
        <taxon>Eukaryota</taxon>
        <taxon>Metazoa</taxon>
        <taxon>Spiralia</taxon>
        <taxon>Gnathifera</taxon>
        <taxon>Rotifera</taxon>
        <taxon>Eurotatoria</taxon>
        <taxon>Bdelloidea</taxon>
        <taxon>Philodinida</taxon>
        <taxon>Philodinidae</taxon>
        <taxon>Rotaria</taxon>
    </lineage>
</organism>
<dbReference type="AlphaFoldDB" id="A0A820NJW0"/>
<dbReference type="SUPFAM" id="SSF51905">
    <property type="entry name" value="FAD/NAD(P)-binding domain"/>
    <property type="match status" value="1"/>
</dbReference>
<dbReference type="PANTHER" id="PTHR10742:SF416">
    <property type="entry name" value="SPERMINE OXIDASE"/>
    <property type="match status" value="1"/>
</dbReference>
<proteinExistence type="predicted"/>
<dbReference type="EMBL" id="CAJOBG010039987">
    <property type="protein sequence ID" value="CAF4392934.1"/>
    <property type="molecule type" value="Genomic_DNA"/>
</dbReference>
<gene>
    <name evidence="2" type="ORF">OVN521_LOCUS34407</name>
</gene>
<dbReference type="InterPro" id="IPR002937">
    <property type="entry name" value="Amino_oxidase"/>
</dbReference>
<reference evidence="2" key="1">
    <citation type="submission" date="2021-02" db="EMBL/GenBank/DDBJ databases">
        <authorList>
            <person name="Nowell W R."/>
        </authorList>
    </citation>
    <scope>NUCLEOTIDE SEQUENCE</scope>
</reference>
<dbReference type="Gene3D" id="3.50.50.60">
    <property type="entry name" value="FAD/NAD(P)-binding domain"/>
    <property type="match status" value="1"/>
</dbReference>
<sequence length="217" mass="24548">MSEKNPITVVIVGGGVAGLSAAKELADNRIDFVLLEAQDYLGGRVRTIEAGNTFRLLFYYQTMFFFQSKKAPDLHIDLGAQYILGDTNNVVHTICKQLNCIADQDEKEDLYLSPDGSRLEDKFIEKIWQIREQILEDAQEKSKNSTSQTQISLLQHLKESYAQKLNNSVIDDENLRGALIVWLLKLEEVDIGCQNLNDVRLARKYSMTTVFQNSAAI</sequence>
<dbReference type="PANTHER" id="PTHR10742">
    <property type="entry name" value="FLAVIN MONOAMINE OXIDASE"/>
    <property type="match status" value="1"/>
</dbReference>
<evidence type="ECO:0000259" key="1">
    <source>
        <dbReference type="Pfam" id="PF01593"/>
    </source>
</evidence>
<evidence type="ECO:0000313" key="3">
    <source>
        <dbReference type="Proteomes" id="UP000663866"/>
    </source>
</evidence>
<feature type="domain" description="Amine oxidase" evidence="1">
    <location>
        <begin position="16"/>
        <end position="119"/>
    </location>
</feature>
<evidence type="ECO:0000313" key="2">
    <source>
        <dbReference type="EMBL" id="CAF4392934.1"/>
    </source>
</evidence>
<dbReference type="GO" id="GO:0046592">
    <property type="term" value="F:polyamine oxidase activity"/>
    <property type="evidence" value="ECO:0007669"/>
    <property type="project" value="TreeGrafter"/>
</dbReference>
<dbReference type="Proteomes" id="UP000663866">
    <property type="component" value="Unassembled WGS sequence"/>
</dbReference>
<dbReference type="InterPro" id="IPR050281">
    <property type="entry name" value="Flavin_monoamine_oxidase"/>
</dbReference>